<sequence length="132" mass="13981">MVDEIIVEDWLWDEDAPEEGDSAPLSPSELALRKRMIKVFIGSVIGAIVLLVLLIVTVKVFTPSPSSKIPNGCLRGKISDCPVTKNPTSFTLPGGGKIPDPTKVPPNGEAEKLLKRCLNGDVKACNASNSGG</sequence>
<evidence type="ECO:0000313" key="2">
    <source>
        <dbReference type="EMBL" id="CAB4789772.1"/>
    </source>
</evidence>
<keyword evidence="1" id="KW-0472">Membrane</keyword>
<proteinExistence type="predicted"/>
<keyword evidence="1" id="KW-1133">Transmembrane helix</keyword>
<evidence type="ECO:0000256" key="1">
    <source>
        <dbReference type="SAM" id="Phobius"/>
    </source>
</evidence>
<dbReference type="AlphaFoldDB" id="A0A6J6WYL3"/>
<organism evidence="2">
    <name type="scientific">freshwater metagenome</name>
    <dbReference type="NCBI Taxonomy" id="449393"/>
    <lineage>
        <taxon>unclassified sequences</taxon>
        <taxon>metagenomes</taxon>
        <taxon>ecological metagenomes</taxon>
    </lineage>
</organism>
<gene>
    <name evidence="2" type="ORF">UFOPK2996_00334</name>
</gene>
<dbReference type="EMBL" id="CAFAAH010000024">
    <property type="protein sequence ID" value="CAB4789772.1"/>
    <property type="molecule type" value="Genomic_DNA"/>
</dbReference>
<protein>
    <submittedName>
        <fullName evidence="2">Unannotated protein</fullName>
    </submittedName>
</protein>
<name>A0A6J6WYL3_9ZZZZ</name>
<feature type="transmembrane region" description="Helical" evidence="1">
    <location>
        <begin position="39"/>
        <end position="61"/>
    </location>
</feature>
<accession>A0A6J6WYL3</accession>
<keyword evidence="1" id="KW-0812">Transmembrane</keyword>
<reference evidence="2" key="1">
    <citation type="submission" date="2020-05" db="EMBL/GenBank/DDBJ databases">
        <authorList>
            <person name="Chiriac C."/>
            <person name="Salcher M."/>
            <person name="Ghai R."/>
            <person name="Kavagutti S V."/>
        </authorList>
    </citation>
    <scope>NUCLEOTIDE SEQUENCE</scope>
</reference>